<keyword evidence="1" id="KW-0472">Membrane</keyword>
<keyword evidence="1" id="KW-0812">Transmembrane</keyword>
<evidence type="ECO:0000313" key="2">
    <source>
        <dbReference type="EMBL" id="KAF5889741.1"/>
    </source>
</evidence>
<feature type="non-terminal residue" evidence="2">
    <location>
        <position position="207"/>
    </location>
</feature>
<evidence type="ECO:0000313" key="3">
    <source>
        <dbReference type="Proteomes" id="UP000727407"/>
    </source>
</evidence>
<organism evidence="2 3">
    <name type="scientific">Clarias magur</name>
    <name type="common">Asian catfish</name>
    <name type="synonym">Macropteronotus magur</name>
    <dbReference type="NCBI Taxonomy" id="1594786"/>
    <lineage>
        <taxon>Eukaryota</taxon>
        <taxon>Metazoa</taxon>
        <taxon>Chordata</taxon>
        <taxon>Craniata</taxon>
        <taxon>Vertebrata</taxon>
        <taxon>Euteleostomi</taxon>
        <taxon>Actinopterygii</taxon>
        <taxon>Neopterygii</taxon>
        <taxon>Teleostei</taxon>
        <taxon>Ostariophysi</taxon>
        <taxon>Siluriformes</taxon>
        <taxon>Clariidae</taxon>
        <taxon>Clarias</taxon>
    </lineage>
</organism>
<dbReference type="Proteomes" id="UP000727407">
    <property type="component" value="Unassembled WGS sequence"/>
</dbReference>
<keyword evidence="3" id="KW-1185">Reference proteome</keyword>
<comment type="caution">
    <text evidence="2">The sequence shown here is derived from an EMBL/GenBank/DDBJ whole genome shotgun (WGS) entry which is preliminary data.</text>
</comment>
<keyword evidence="1" id="KW-1133">Transmembrane helix</keyword>
<reference evidence="2" key="1">
    <citation type="submission" date="2020-07" db="EMBL/GenBank/DDBJ databases">
        <title>Clarias magur genome sequencing, assembly and annotation.</title>
        <authorList>
            <person name="Kushwaha B."/>
            <person name="Kumar R."/>
            <person name="Das P."/>
            <person name="Joshi C.G."/>
            <person name="Kumar D."/>
            <person name="Nagpure N.S."/>
            <person name="Pandey M."/>
            <person name="Agarwal S."/>
            <person name="Srivastava S."/>
            <person name="Singh M."/>
            <person name="Sahoo L."/>
            <person name="Jayasankar P."/>
            <person name="Meher P.K."/>
            <person name="Koringa P.G."/>
            <person name="Iquebal M.A."/>
            <person name="Das S.P."/>
            <person name="Bit A."/>
            <person name="Patnaik S."/>
            <person name="Patel N."/>
            <person name="Shah T.M."/>
            <person name="Hinsu A."/>
            <person name="Jena J.K."/>
        </authorList>
    </citation>
    <scope>NUCLEOTIDE SEQUENCE</scope>
    <source>
        <strain evidence="2">CIFAMagur01</strain>
        <tissue evidence="2">Testis</tissue>
    </source>
</reference>
<feature type="transmembrane region" description="Helical" evidence="1">
    <location>
        <begin position="118"/>
        <end position="140"/>
    </location>
</feature>
<evidence type="ECO:0000256" key="1">
    <source>
        <dbReference type="SAM" id="Phobius"/>
    </source>
</evidence>
<sequence length="207" mass="22410">TSGGTGAVTRAVPHMISTIGEDNATLTPPQMVSTIGEDNATLTLPQIVSTKGDETTTPVFPLMATTPGPRLLTPPSPPHITTKQQNISYIDSSLMHGGLEEAPVLSGSSARHGGLNEVAVLVVVSSFCLVLLVILVIVVFRCLILRRGKYYTHEQNEAEDPKDELEDFSDKDILIRFDLDALIPFDSELLGEVCPMNEQNDVEDIKE</sequence>
<proteinExistence type="predicted"/>
<protein>
    <submittedName>
        <fullName evidence="2">Mucin-2-like isoform X1</fullName>
    </submittedName>
</protein>
<dbReference type="EMBL" id="QNUK01000771">
    <property type="protein sequence ID" value="KAF5889741.1"/>
    <property type="molecule type" value="Genomic_DNA"/>
</dbReference>
<dbReference type="AlphaFoldDB" id="A0A8J4WS29"/>
<name>A0A8J4WS29_CLAMG</name>
<gene>
    <name evidence="2" type="ORF">DAT39_020545</name>
</gene>
<accession>A0A8J4WS29</accession>